<dbReference type="AlphaFoldDB" id="A0A818RVQ6"/>
<reference evidence="1" key="1">
    <citation type="submission" date="2021-02" db="EMBL/GenBank/DDBJ databases">
        <authorList>
            <person name="Nowell W R."/>
        </authorList>
    </citation>
    <scope>NUCLEOTIDE SEQUENCE</scope>
</reference>
<dbReference type="Gene3D" id="2.60.120.650">
    <property type="entry name" value="Cupin"/>
    <property type="match status" value="1"/>
</dbReference>
<evidence type="ECO:0000313" key="1">
    <source>
        <dbReference type="EMBL" id="CAF3662849.1"/>
    </source>
</evidence>
<comment type="caution">
    <text evidence="1">The sequence shown here is derived from an EMBL/GenBank/DDBJ whole genome shotgun (WGS) entry which is preliminary data.</text>
</comment>
<dbReference type="Proteomes" id="UP000663881">
    <property type="component" value="Unassembled WGS sequence"/>
</dbReference>
<protein>
    <submittedName>
        <fullName evidence="1">Uncharacterized protein</fullName>
    </submittedName>
</protein>
<gene>
    <name evidence="1" type="ORF">OKA104_LOCUS9890</name>
</gene>
<accession>A0A818RVQ6</accession>
<dbReference type="EMBL" id="CAJOAY010000428">
    <property type="protein sequence ID" value="CAF3662849.1"/>
    <property type="molecule type" value="Genomic_DNA"/>
</dbReference>
<name>A0A818RVQ6_9BILA</name>
<sequence length="231" mass="26413">MIYKILFVLFFQPNIDCKLALKKRQKLFPLHPTMKKIVKINENVNIYSTQKHLMATDEYSFCSSLSTWKKKSTDQFVPCVKIAHEPGAIFPLICAQQRLFSFDYHHEGGIHHSYIIPADQREALQKLVDQQNSSIQHPNEFIILSAGTLAQSYTEDVSWTESINFALPTWVEEGHANISVQPCQCHIEQNCVVDTIDVTLFKQKLIEKYVTSYLKTAANDESPVLIGTSFC</sequence>
<organism evidence="1 2">
    <name type="scientific">Adineta steineri</name>
    <dbReference type="NCBI Taxonomy" id="433720"/>
    <lineage>
        <taxon>Eukaryota</taxon>
        <taxon>Metazoa</taxon>
        <taxon>Spiralia</taxon>
        <taxon>Gnathifera</taxon>
        <taxon>Rotifera</taxon>
        <taxon>Eurotatoria</taxon>
        <taxon>Bdelloidea</taxon>
        <taxon>Adinetida</taxon>
        <taxon>Adinetidae</taxon>
        <taxon>Adineta</taxon>
    </lineage>
</organism>
<proteinExistence type="predicted"/>
<evidence type="ECO:0000313" key="2">
    <source>
        <dbReference type="Proteomes" id="UP000663881"/>
    </source>
</evidence>